<evidence type="ECO:0000259" key="3">
    <source>
        <dbReference type="PROSITE" id="PS51186"/>
    </source>
</evidence>
<dbReference type="Pfam" id="PF00583">
    <property type="entry name" value="Acetyltransf_1"/>
    <property type="match status" value="1"/>
</dbReference>
<keyword evidence="5" id="KW-1185">Reference proteome</keyword>
<dbReference type="PROSITE" id="PS51186">
    <property type="entry name" value="GNAT"/>
    <property type="match status" value="1"/>
</dbReference>
<dbReference type="Gene3D" id="3.40.630.30">
    <property type="match status" value="1"/>
</dbReference>
<dbReference type="GO" id="GO:0016746">
    <property type="term" value="F:acyltransferase activity"/>
    <property type="evidence" value="ECO:0007669"/>
    <property type="project" value="UniProtKB-KW"/>
</dbReference>
<gene>
    <name evidence="4" type="ORF">ACFOSB_03205</name>
</gene>
<dbReference type="PANTHER" id="PTHR43877:SF8">
    <property type="entry name" value="N-ACETYLGLUTAMATE SYNTHASE-RELATED"/>
    <property type="match status" value="1"/>
</dbReference>
<dbReference type="RefSeq" id="WP_322473919.1">
    <property type="nucleotide sequence ID" value="NZ_JBHRZG010000002.1"/>
</dbReference>
<evidence type="ECO:0000313" key="4">
    <source>
        <dbReference type="EMBL" id="MFC3831870.1"/>
    </source>
</evidence>
<comment type="caution">
    <text evidence="4">The sequence shown here is derived from an EMBL/GenBank/DDBJ whole genome shotgun (WGS) entry which is preliminary data.</text>
</comment>
<evidence type="ECO:0000256" key="2">
    <source>
        <dbReference type="ARBA" id="ARBA00023315"/>
    </source>
</evidence>
<keyword evidence="1 4" id="KW-0808">Transferase</keyword>
<keyword evidence="2 4" id="KW-0012">Acyltransferase</keyword>
<dbReference type="CDD" id="cd04301">
    <property type="entry name" value="NAT_SF"/>
    <property type="match status" value="1"/>
</dbReference>
<dbReference type="Proteomes" id="UP001595803">
    <property type="component" value="Unassembled WGS sequence"/>
</dbReference>
<dbReference type="EMBL" id="JBHRZG010000002">
    <property type="protein sequence ID" value="MFC3831870.1"/>
    <property type="molecule type" value="Genomic_DNA"/>
</dbReference>
<dbReference type="InterPro" id="IPR050832">
    <property type="entry name" value="Bact_Acetyltransf"/>
</dbReference>
<feature type="domain" description="N-acetyltransferase" evidence="3">
    <location>
        <begin position="15"/>
        <end position="170"/>
    </location>
</feature>
<evidence type="ECO:0000313" key="5">
    <source>
        <dbReference type="Proteomes" id="UP001595803"/>
    </source>
</evidence>
<evidence type="ECO:0000256" key="1">
    <source>
        <dbReference type="ARBA" id="ARBA00022679"/>
    </source>
</evidence>
<sequence length="338" mass="37814">MMTIPDVTRVDVTPFDPRSATPEQRLAVGQLLADAFAFANPDDPPLLPQHEAVNLGQLNPDERADHVVVWDGGRALAWGRIGYDLKQNTHAASVRLYVHPQARRRGLGTRVWAALRVVAEREGRRVVMAGTSSRSPAGEAFARSLGAEAALPNRQSQLDLSALDEELLARWQIRPDGDPYRLHVWRTIPDMYLDRMADMMMVMNTAPRGDLDVEDWTITPGMIRAWDAMLDESGEVRWLMSVEDTRSGQLDAFTEVFWQPERATLLYQGATGVRPMARGLGLGKWVKAAMLDHVRAACPGTRFVRTNNASVNEAMLGINVALGFTEWATFMEWQLRLQ</sequence>
<name>A0ABV7Z5D9_9DEIO</name>
<dbReference type="SUPFAM" id="SSF55729">
    <property type="entry name" value="Acyl-CoA N-acyltransferases (Nat)"/>
    <property type="match status" value="2"/>
</dbReference>
<reference evidence="5" key="1">
    <citation type="journal article" date="2019" name="Int. J. Syst. Evol. Microbiol.">
        <title>The Global Catalogue of Microorganisms (GCM) 10K type strain sequencing project: providing services to taxonomists for standard genome sequencing and annotation.</title>
        <authorList>
            <consortium name="The Broad Institute Genomics Platform"/>
            <consortium name="The Broad Institute Genome Sequencing Center for Infectious Disease"/>
            <person name="Wu L."/>
            <person name="Ma J."/>
        </authorList>
    </citation>
    <scope>NUCLEOTIDE SEQUENCE [LARGE SCALE GENOMIC DNA]</scope>
    <source>
        <strain evidence="5">CCTCC AB 2017081</strain>
    </source>
</reference>
<proteinExistence type="predicted"/>
<accession>A0ABV7Z5D9</accession>
<dbReference type="InterPro" id="IPR000182">
    <property type="entry name" value="GNAT_dom"/>
</dbReference>
<organism evidence="4 5">
    <name type="scientific">Deinococcus rufus</name>
    <dbReference type="NCBI Taxonomy" id="2136097"/>
    <lineage>
        <taxon>Bacteria</taxon>
        <taxon>Thermotogati</taxon>
        <taxon>Deinococcota</taxon>
        <taxon>Deinococci</taxon>
        <taxon>Deinococcales</taxon>
        <taxon>Deinococcaceae</taxon>
        <taxon>Deinococcus</taxon>
    </lineage>
</organism>
<dbReference type="PANTHER" id="PTHR43877">
    <property type="entry name" value="AMINOALKYLPHOSPHONATE N-ACETYLTRANSFERASE-RELATED-RELATED"/>
    <property type="match status" value="1"/>
</dbReference>
<dbReference type="InterPro" id="IPR016181">
    <property type="entry name" value="Acyl_CoA_acyltransferase"/>
</dbReference>
<protein>
    <submittedName>
        <fullName evidence="4">GNAT family N-acetyltransferase</fullName>
        <ecNumber evidence="4">2.3.1.-</ecNumber>
    </submittedName>
</protein>
<dbReference type="EC" id="2.3.1.-" evidence="4"/>